<dbReference type="Gene3D" id="3.10.20.30">
    <property type="match status" value="1"/>
</dbReference>
<dbReference type="PROSITE" id="PS51085">
    <property type="entry name" value="2FE2S_FER_2"/>
    <property type="match status" value="1"/>
</dbReference>
<dbReference type="Gene3D" id="1.10.150.120">
    <property type="entry name" value="[2Fe-2S]-binding domain"/>
    <property type="match status" value="1"/>
</dbReference>
<dbReference type="SUPFAM" id="SSF54292">
    <property type="entry name" value="2Fe-2S ferredoxin-like"/>
    <property type="match status" value="1"/>
</dbReference>
<evidence type="ECO:0000256" key="7">
    <source>
        <dbReference type="SAM" id="MobiDB-lite"/>
    </source>
</evidence>
<dbReference type="Pfam" id="PF00111">
    <property type="entry name" value="Fer2"/>
    <property type="match status" value="1"/>
</dbReference>
<feature type="domain" description="2Fe-2S ferredoxin-type" evidence="8">
    <location>
        <begin position="32"/>
        <end position="108"/>
    </location>
</feature>
<dbReference type="GO" id="GO:0016491">
    <property type="term" value="F:oxidoreductase activity"/>
    <property type="evidence" value="ECO:0007669"/>
    <property type="project" value="UniProtKB-KW"/>
</dbReference>
<keyword evidence="3" id="KW-0560">Oxidoreductase</keyword>
<keyword evidence="1" id="KW-0001">2Fe-2S</keyword>
<sequence length="192" mass="20540">MTDTDTDAGTDSDTGADSLPVDSSPVIGRELQLITLEVNGEEYEVITEPRRTLVDVLRHELRLTGTHVGCEHGVCGACTVLLDGRPVRACLMFAAQAEGAAIRTVESLSDGADGSELSDLQRAFRSHHGLQCGFCTPGFLMLAEGFLAERPQATKAEIREVVAANLCRCTGYQSIVEAIDSCAAARREGEEK</sequence>
<keyword evidence="10" id="KW-1185">Reference proteome</keyword>
<reference evidence="9 10" key="1">
    <citation type="submission" date="2019-02" db="EMBL/GenBank/DDBJ databases">
        <title>Draft Genome Sequence of Streptomyces sp. AM-2504, identified by 16S rRNA comparative analysis as a Streptomyces Kasugaensis strain.</title>
        <authorList>
            <person name="Napolioni V."/>
            <person name="Giuliodori A.M."/>
            <person name="Spurio R."/>
            <person name="Fabbretti A."/>
        </authorList>
    </citation>
    <scope>NUCLEOTIDE SEQUENCE [LARGE SCALE GENOMIC DNA]</scope>
    <source>
        <strain evidence="9 10">AM-2504</strain>
    </source>
</reference>
<dbReference type="EMBL" id="SIXH01000573">
    <property type="protein sequence ID" value="TBO55177.1"/>
    <property type="molecule type" value="Genomic_DNA"/>
</dbReference>
<dbReference type="FunFam" id="3.10.20.30:FF:000020">
    <property type="entry name" value="Xanthine dehydrogenase iron-sulfur subunit"/>
    <property type="match status" value="1"/>
</dbReference>
<dbReference type="GO" id="GO:0051537">
    <property type="term" value="F:2 iron, 2 sulfur cluster binding"/>
    <property type="evidence" value="ECO:0007669"/>
    <property type="project" value="UniProtKB-KW"/>
</dbReference>
<evidence type="ECO:0000256" key="4">
    <source>
        <dbReference type="ARBA" id="ARBA00023004"/>
    </source>
</evidence>
<organism evidence="9 10">
    <name type="scientific">Streptomyces kasugaensis</name>
    <dbReference type="NCBI Taxonomy" id="1946"/>
    <lineage>
        <taxon>Bacteria</taxon>
        <taxon>Bacillati</taxon>
        <taxon>Actinomycetota</taxon>
        <taxon>Actinomycetes</taxon>
        <taxon>Kitasatosporales</taxon>
        <taxon>Streptomycetaceae</taxon>
        <taxon>Streptomyces</taxon>
    </lineage>
</organism>
<evidence type="ECO:0000256" key="3">
    <source>
        <dbReference type="ARBA" id="ARBA00023002"/>
    </source>
</evidence>
<dbReference type="InterPro" id="IPR001041">
    <property type="entry name" value="2Fe-2S_ferredoxin-type"/>
</dbReference>
<dbReference type="InterPro" id="IPR002888">
    <property type="entry name" value="2Fe-2S-bd"/>
</dbReference>
<keyword evidence="2" id="KW-0479">Metal-binding</keyword>
<dbReference type="InterPro" id="IPR051452">
    <property type="entry name" value="Diverse_Oxidoreductases"/>
</dbReference>
<dbReference type="PROSITE" id="PS00197">
    <property type="entry name" value="2FE2S_FER_1"/>
    <property type="match status" value="1"/>
</dbReference>
<dbReference type="CDD" id="cd00207">
    <property type="entry name" value="fer2"/>
    <property type="match status" value="1"/>
</dbReference>
<evidence type="ECO:0000313" key="10">
    <source>
        <dbReference type="Proteomes" id="UP000292452"/>
    </source>
</evidence>
<feature type="compositionally biased region" description="Acidic residues" evidence="7">
    <location>
        <begin position="1"/>
        <end position="10"/>
    </location>
</feature>
<evidence type="ECO:0000313" key="9">
    <source>
        <dbReference type="EMBL" id="TBO55177.1"/>
    </source>
</evidence>
<protein>
    <submittedName>
        <fullName evidence="9">(2Fe-2S)-binding protein</fullName>
    </submittedName>
</protein>
<dbReference type="Proteomes" id="UP000292452">
    <property type="component" value="Unassembled WGS sequence"/>
</dbReference>
<dbReference type="PANTHER" id="PTHR44379">
    <property type="entry name" value="OXIDOREDUCTASE WITH IRON-SULFUR SUBUNIT"/>
    <property type="match status" value="1"/>
</dbReference>
<dbReference type="RefSeq" id="WP_131126193.1">
    <property type="nucleotide sequence ID" value="NZ_SIXH01000573.1"/>
</dbReference>
<dbReference type="Pfam" id="PF01799">
    <property type="entry name" value="Fer2_2"/>
    <property type="match status" value="1"/>
</dbReference>
<evidence type="ECO:0000256" key="5">
    <source>
        <dbReference type="ARBA" id="ARBA00023014"/>
    </source>
</evidence>
<dbReference type="InterPro" id="IPR012675">
    <property type="entry name" value="Beta-grasp_dom_sf"/>
</dbReference>
<dbReference type="PANTHER" id="PTHR44379:SF8">
    <property type="entry name" value="XANTHINE DEHYDROGENASE IRON-SULFUR-BINDING SUBUNIT XDHC-RELATED"/>
    <property type="match status" value="1"/>
</dbReference>
<proteinExistence type="predicted"/>
<dbReference type="AlphaFoldDB" id="A0A4Q9HKG3"/>
<feature type="region of interest" description="Disordered" evidence="7">
    <location>
        <begin position="1"/>
        <end position="23"/>
    </location>
</feature>
<dbReference type="InterPro" id="IPR036010">
    <property type="entry name" value="2Fe-2S_ferredoxin-like_sf"/>
</dbReference>
<keyword evidence="5" id="KW-0411">Iron-sulfur</keyword>
<name>A0A4Q9HKG3_STRKA</name>
<accession>A0A4Q9HKG3</accession>
<dbReference type="InterPro" id="IPR006058">
    <property type="entry name" value="2Fe2S_fd_BS"/>
</dbReference>
<dbReference type="GO" id="GO:0046872">
    <property type="term" value="F:metal ion binding"/>
    <property type="evidence" value="ECO:0007669"/>
    <property type="project" value="UniProtKB-KW"/>
</dbReference>
<dbReference type="SUPFAM" id="SSF47741">
    <property type="entry name" value="CO dehydrogenase ISP C-domain like"/>
    <property type="match status" value="1"/>
</dbReference>
<evidence type="ECO:0000256" key="2">
    <source>
        <dbReference type="ARBA" id="ARBA00022723"/>
    </source>
</evidence>
<dbReference type="InterPro" id="IPR036884">
    <property type="entry name" value="2Fe-2S-bd_dom_sf"/>
</dbReference>
<keyword evidence="4" id="KW-0408">Iron</keyword>
<comment type="pathway">
    <text evidence="6">Alkaloid degradation; nicotine degradation.</text>
</comment>
<comment type="caution">
    <text evidence="9">The sequence shown here is derived from an EMBL/GenBank/DDBJ whole genome shotgun (WGS) entry which is preliminary data.</text>
</comment>
<gene>
    <name evidence="9" type="ORF">EYS09_34620</name>
</gene>
<evidence type="ECO:0000256" key="1">
    <source>
        <dbReference type="ARBA" id="ARBA00022714"/>
    </source>
</evidence>
<evidence type="ECO:0000256" key="6">
    <source>
        <dbReference type="ARBA" id="ARBA00060707"/>
    </source>
</evidence>
<evidence type="ECO:0000259" key="8">
    <source>
        <dbReference type="PROSITE" id="PS51085"/>
    </source>
</evidence>